<dbReference type="InterPro" id="IPR038765">
    <property type="entry name" value="Papain-like_cys_pep_sf"/>
</dbReference>
<proteinExistence type="inferred from homology"/>
<dbReference type="AlphaFoldDB" id="A0A645JEA2"/>
<sequence length="126" mass="14476">MIGIPWKTKGRDHNGVDCVGLALLAQRELFGREYDFPFDFNPLEDDESILVEWINSIADKVDKPQDGDLVIYTIPYKGQPKYHIGTVIDGNLLNISPDRTSRISRLHKNRIYGIYRGREVEKCQAQ</sequence>
<reference evidence="6" key="1">
    <citation type="submission" date="2019-08" db="EMBL/GenBank/DDBJ databases">
        <authorList>
            <person name="Kucharzyk K."/>
            <person name="Murdoch R.W."/>
            <person name="Higgins S."/>
            <person name="Loffler F."/>
        </authorList>
    </citation>
    <scope>NUCLEOTIDE SEQUENCE</scope>
</reference>
<evidence type="ECO:0000256" key="3">
    <source>
        <dbReference type="ARBA" id="ARBA00022801"/>
    </source>
</evidence>
<dbReference type="GO" id="GO:0006508">
    <property type="term" value="P:proteolysis"/>
    <property type="evidence" value="ECO:0007669"/>
    <property type="project" value="UniProtKB-KW"/>
</dbReference>
<dbReference type="SUPFAM" id="SSF54001">
    <property type="entry name" value="Cysteine proteinases"/>
    <property type="match status" value="1"/>
</dbReference>
<comment type="similarity">
    <text evidence="1">Belongs to the peptidase C40 family.</text>
</comment>
<evidence type="ECO:0000259" key="5">
    <source>
        <dbReference type="PROSITE" id="PS51935"/>
    </source>
</evidence>
<dbReference type="EMBL" id="VSSQ01139538">
    <property type="protein sequence ID" value="MPN62058.1"/>
    <property type="molecule type" value="Genomic_DNA"/>
</dbReference>
<protein>
    <recommendedName>
        <fullName evidence="5">NlpC/P60 domain-containing protein</fullName>
    </recommendedName>
</protein>
<keyword evidence="4" id="KW-0788">Thiol protease</keyword>
<keyword evidence="2" id="KW-0645">Protease</keyword>
<dbReference type="InterPro" id="IPR000064">
    <property type="entry name" value="NLP_P60_dom"/>
</dbReference>
<organism evidence="6">
    <name type="scientific">bioreactor metagenome</name>
    <dbReference type="NCBI Taxonomy" id="1076179"/>
    <lineage>
        <taxon>unclassified sequences</taxon>
        <taxon>metagenomes</taxon>
        <taxon>ecological metagenomes</taxon>
    </lineage>
</organism>
<feature type="domain" description="NlpC/P60" evidence="5">
    <location>
        <begin position="1"/>
        <end position="126"/>
    </location>
</feature>
<evidence type="ECO:0000256" key="4">
    <source>
        <dbReference type="ARBA" id="ARBA00022807"/>
    </source>
</evidence>
<evidence type="ECO:0000256" key="2">
    <source>
        <dbReference type="ARBA" id="ARBA00022670"/>
    </source>
</evidence>
<accession>A0A645JEA2</accession>
<dbReference type="PROSITE" id="PS51935">
    <property type="entry name" value="NLPC_P60"/>
    <property type="match status" value="1"/>
</dbReference>
<dbReference type="Gene3D" id="3.90.1720.10">
    <property type="entry name" value="endopeptidase domain like (from Nostoc punctiforme)"/>
    <property type="match status" value="1"/>
</dbReference>
<gene>
    <name evidence="6" type="ORF">SDC9_209804</name>
</gene>
<dbReference type="GO" id="GO:0008234">
    <property type="term" value="F:cysteine-type peptidase activity"/>
    <property type="evidence" value="ECO:0007669"/>
    <property type="project" value="UniProtKB-KW"/>
</dbReference>
<keyword evidence="3" id="KW-0378">Hydrolase</keyword>
<evidence type="ECO:0000313" key="6">
    <source>
        <dbReference type="EMBL" id="MPN62058.1"/>
    </source>
</evidence>
<evidence type="ECO:0000256" key="1">
    <source>
        <dbReference type="ARBA" id="ARBA00007074"/>
    </source>
</evidence>
<name>A0A645JEA2_9ZZZZ</name>
<comment type="caution">
    <text evidence="6">The sequence shown here is derived from an EMBL/GenBank/DDBJ whole genome shotgun (WGS) entry which is preliminary data.</text>
</comment>